<dbReference type="PANTHER" id="PTHR47966:SF45">
    <property type="entry name" value="PEPTIDASE A1 DOMAIN-CONTAINING PROTEIN"/>
    <property type="match status" value="1"/>
</dbReference>
<protein>
    <recommendedName>
        <fullName evidence="3">Peptidase A1 domain-containing protein</fullName>
    </recommendedName>
</protein>
<comment type="similarity">
    <text evidence="1">Belongs to the peptidase A1 family.</text>
</comment>
<reference evidence="4 5" key="1">
    <citation type="submission" date="2018-11" db="EMBL/GenBank/DDBJ databases">
        <authorList>
            <consortium name="Pathogen Informatics"/>
        </authorList>
    </citation>
    <scope>NUCLEOTIDE SEQUENCE [LARGE SCALE GENOMIC DNA]</scope>
</reference>
<feature type="non-terminal residue" evidence="4">
    <location>
        <position position="123"/>
    </location>
</feature>
<sequence>MYSILFLWTIIGCSMSAVHRIHVKRVTPPMVQMIRNGTWTRYLKALNERILPFERDIAGDIYLQDVDSYLNVEYLGEITIGSPPQSFRVVLDTGSANLWVPDSSCSQEIERPENCKTALCDFG</sequence>
<organism evidence="4 5">
    <name type="scientific">Strongylus vulgaris</name>
    <name type="common">Blood worm</name>
    <dbReference type="NCBI Taxonomy" id="40348"/>
    <lineage>
        <taxon>Eukaryota</taxon>
        <taxon>Metazoa</taxon>
        <taxon>Ecdysozoa</taxon>
        <taxon>Nematoda</taxon>
        <taxon>Chromadorea</taxon>
        <taxon>Rhabditida</taxon>
        <taxon>Rhabditina</taxon>
        <taxon>Rhabditomorpha</taxon>
        <taxon>Strongyloidea</taxon>
        <taxon>Strongylidae</taxon>
        <taxon>Strongylus</taxon>
    </lineage>
</organism>
<dbReference type="Gene3D" id="2.40.70.10">
    <property type="entry name" value="Acid Proteases"/>
    <property type="match status" value="1"/>
</dbReference>
<evidence type="ECO:0000313" key="5">
    <source>
        <dbReference type="Proteomes" id="UP000270094"/>
    </source>
</evidence>
<dbReference type="AlphaFoldDB" id="A0A3P7K9T0"/>
<name>A0A3P7K9T0_STRVU</name>
<dbReference type="GO" id="GO:0006508">
    <property type="term" value="P:proteolysis"/>
    <property type="evidence" value="ECO:0007669"/>
    <property type="project" value="InterPro"/>
</dbReference>
<feature type="chain" id="PRO_5018260487" description="Peptidase A1 domain-containing protein" evidence="2">
    <location>
        <begin position="17"/>
        <end position="123"/>
    </location>
</feature>
<dbReference type="InterPro" id="IPR021109">
    <property type="entry name" value="Peptidase_aspartic_dom_sf"/>
</dbReference>
<dbReference type="SUPFAM" id="SSF50630">
    <property type="entry name" value="Acid proteases"/>
    <property type="match status" value="1"/>
</dbReference>
<accession>A0A3P7K9T0</accession>
<dbReference type="PANTHER" id="PTHR47966">
    <property type="entry name" value="BETA-SITE APP-CLEAVING ENZYME, ISOFORM A-RELATED"/>
    <property type="match status" value="1"/>
</dbReference>
<feature type="signal peptide" evidence="2">
    <location>
        <begin position="1"/>
        <end position="16"/>
    </location>
</feature>
<keyword evidence="2" id="KW-0732">Signal</keyword>
<dbReference type="GO" id="GO:0004190">
    <property type="term" value="F:aspartic-type endopeptidase activity"/>
    <property type="evidence" value="ECO:0007669"/>
    <property type="project" value="InterPro"/>
</dbReference>
<dbReference type="InterPro" id="IPR033121">
    <property type="entry name" value="PEPTIDASE_A1"/>
</dbReference>
<dbReference type="EMBL" id="UYYB01136853">
    <property type="protein sequence ID" value="VDM85157.1"/>
    <property type="molecule type" value="Genomic_DNA"/>
</dbReference>
<dbReference type="Pfam" id="PF00026">
    <property type="entry name" value="Asp"/>
    <property type="match status" value="1"/>
</dbReference>
<proteinExistence type="inferred from homology"/>
<feature type="domain" description="Peptidase A1" evidence="3">
    <location>
        <begin position="74"/>
        <end position="123"/>
    </location>
</feature>
<keyword evidence="5" id="KW-1185">Reference proteome</keyword>
<dbReference type="InterPro" id="IPR001969">
    <property type="entry name" value="Aspartic_peptidase_AS"/>
</dbReference>
<dbReference type="GO" id="GO:0005764">
    <property type="term" value="C:lysosome"/>
    <property type="evidence" value="ECO:0007669"/>
    <property type="project" value="TreeGrafter"/>
</dbReference>
<dbReference type="Proteomes" id="UP000270094">
    <property type="component" value="Unassembled WGS sequence"/>
</dbReference>
<dbReference type="PROSITE" id="PS00141">
    <property type="entry name" value="ASP_PROTEASE"/>
    <property type="match status" value="1"/>
</dbReference>
<evidence type="ECO:0000313" key="4">
    <source>
        <dbReference type="EMBL" id="VDM85157.1"/>
    </source>
</evidence>
<evidence type="ECO:0000256" key="1">
    <source>
        <dbReference type="ARBA" id="ARBA00007447"/>
    </source>
</evidence>
<dbReference type="PROSITE" id="PS51767">
    <property type="entry name" value="PEPTIDASE_A1"/>
    <property type="match status" value="1"/>
</dbReference>
<evidence type="ECO:0000256" key="2">
    <source>
        <dbReference type="SAM" id="SignalP"/>
    </source>
</evidence>
<dbReference type="OrthoDB" id="5874963at2759"/>
<evidence type="ECO:0000259" key="3">
    <source>
        <dbReference type="PROSITE" id="PS51767"/>
    </source>
</evidence>
<gene>
    <name evidence="4" type="ORF">SVUK_LOCUS20155</name>
</gene>
<dbReference type="InterPro" id="IPR001461">
    <property type="entry name" value="Aspartic_peptidase_A1"/>
</dbReference>